<sequence length="898" mass="100547">MENEIANLVISENPSKTSAKLGLVPLAAKKPRNADRGKKVTVETNIRKLSIAPNQPIFKYAVEVNFVYQKPDGTECTIEMSKSTKKGTEHDYDKIKCQKVYEEAVGRYEALRKGGPFFYDRQASLYTLTKLQLEVVEINKNSYISSLQNIAFDVTQGISKRPNFKKAQFILKKVDESFQSTSNDIKKTVNPCPANADRTLLEAMNMVVSGPAFENKNVITVGACVHYLIDLKNIDVQSKFYEEGALYSGVGASKSVKTLEGSDRNAPSIFMTTEMKTTLFHPDDWPLLDLLKSYRGFTTNLKANTPAAQRIEKALVGLDVQLNYGPHVGLGADGIVMKIRKFSTSAKETNFLVDGKNTNVAAYFKSKYGINLKYPDLFTIEAKGKHGKIHFPPELLVLCPNQTVTNDQMINNEQADMIKMSAAQPHIRKSTTDSVVKQVGLASNNIHGFIKVEEPVKVDAIVLNKPKIIFHGNKFANLDDPKSRFPTDFNRAGAYFIAKDLANWEMVFVQGEEVKGLADQLVSEMRTNGMKTNPPAVSFIVHGDLNTVFQKAKAAKRQLLFFVVKSRYNYHQQIKALEQRFDLLTQEIRLETAEKVFRQPQTRLNITNKTNMKLGGLNYQIGSESFNKPNRLIVGFETSQRSGGNPDYPISVGFAANMLDHHQKFAGGYVYVKRSNNVFGSIVKDTLVKVLETTKKNRGVPNDILLYFNGISEGQFAMLNEEFSQHVKEACKFMSPSYQPHFTIIASSKTHNERLYKSDKVISSIPVFGRIVNLEPGTVIDHTIVSPVYNEWFHASAVARQGTAKATKFTLIFTTQPNEPMWNLEQLTNDLCYDHQIVFHPVGLPVPLYIAGRYSQRGAMVLNENDGPIFANGEVDLVATNAQYGYGNKALFNTRFNA</sequence>
<dbReference type="eggNOG" id="KOG1041">
    <property type="taxonomic scope" value="Eukaryota"/>
</dbReference>
<dbReference type="OMA" id="SSKTHNE"/>
<dbReference type="EMBL" id="DS268443">
    <property type="protein sequence ID" value="EFP01395.1"/>
    <property type="molecule type" value="Genomic_DNA"/>
</dbReference>
<dbReference type="CDD" id="cd02826">
    <property type="entry name" value="Piwi-like"/>
    <property type="match status" value="1"/>
</dbReference>
<comment type="similarity">
    <text evidence="1">Belongs to the argonaute family.</text>
</comment>
<feature type="domain" description="Piwi" evidence="3">
    <location>
        <begin position="559"/>
        <end position="863"/>
    </location>
</feature>
<dbReference type="Gene3D" id="3.40.50.2300">
    <property type="match status" value="1"/>
</dbReference>
<dbReference type="InterPro" id="IPR012337">
    <property type="entry name" value="RNaseH-like_sf"/>
</dbReference>
<dbReference type="STRING" id="31234.E3MGH7"/>
<dbReference type="SUPFAM" id="SSF53098">
    <property type="entry name" value="Ribonuclease H-like"/>
    <property type="match status" value="1"/>
</dbReference>
<dbReference type="PROSITE" id="PS50821">
    <property type="entry name" value="PAZ"/>
    <property type="match status" value="1"/>
</dbReference>
<dbReference type="InterPro" id="IPR036397">
    <property type="entry name" value="RNaseH_sf"/>
</dbReference>
<dbReference type="FunCoup" id="E3MGH7">
    <property type="interactions" value="49"/>
</dbReference>
<dbReference type="CDD" id="cd02846">
    <property type="entry name" value="PAZ_argonaute_like"/>
    <property type="match status" value="1"/>
</dbReference>
<dbReference type="Pfam" id="PF02171">
    <property type="entry name" value="Piwi"/>
    <property type="match status" value="1"/>
</dbReference>
<dbReference type="GO" id="GO:0003723">
    <property type="term" value="F:RNA binding"/>
    <property type="evidence" value="ECO:0007669"/>
    <property type="project" value="InterPro"/>
</dbReference>
<name>E3MGH7_CAERE</name>
<evidence type="ECO:0000313" key="5">
    <source>
        <dbReference type="Proteomes" id="UP000008281"/>
    </source>
</evidence>
<evidence type="ECO:0000259" key="3">
    <source>
        <dbReference type="PROSITE" id="PS50822"/>
    </source>
</evidence>
<dbReference type="Proteomes" id="UP000008281">
    <property type="component" value="Unassembled WGS sequence"/>
</dbReference>
<dbReference type="OrthoDB" id="9981668at2759"/>
<organism evidence="5">
    <name type="scientific">Caenorhabditis remanei</name>
    <name type="common">Caenorhabditis vulgaris</name>
    <dbReference type="NCBI Taxonomy" id="31234"/>
    <lineage>
        <taxon>Eukaryota</taxon>
        <taxon>Metazoa</taxon>
        <taxon>Ecdysozoa</taxon>
        <taxon>Nematoda</taxon>
        <taxon>Chromadorea</taxon>
        <taxon>Rhabditida</taxon>
        <taxon>Rhabditina</taxon>
        <taxon>Rhabditomorpha</taxon>
        <taxon>Rhabditoidea</taxon>
        <taxon>Rhabditidae</taxon>
        <taxon>Peloderinae</taxon>
        <taxon>Caenorhabditis</taxon>
    </lineage>
</organism>
<dbReference type="Pfam" id="PF02170">
    <property type="entry name" value="PAZ"/>
    <property type="match status" value="1"/>
</dbReference>
<dbReference type="PANTHER" id="PTHR22891">
    <property type="entry name" value="EUKARYOTIC TRANSLATION INITIATION FACTOR 2C"/>
    <property type="match status" value="1"/>
</dbReference>
<dbReference type="SMART" id="SM00950">
    <property type="entry name" value="Piwi"/>
    <property type="match status" value="1"/>
</dbReference>
<protein>
    <submittedName>
        <fullName evidence="4">CRE-PPW-1 protein</fullName>
    </submittedName>
</protein>
<gene>
    <name evidence="4" type="primary">Cre-ppw-1</name>
    <name evidence="4" type="ORF">CRE_23926</name>
</gene>
<dbReference type="SUPFAM" id="SSF101690">
    <property type="entry name" value="PAZ domain"/>
    <property type="match status" value="1"/>
</dbReference>
<dbReference type="Gene3D" id="3.30.420.10">
    <property type="entry name" value="Ribonuclease H-like superfamily/Ribonuclease H"/>
    <property type="match status" value="1"/>
</dbReference>
<dbReference type="InParanoid" id="E3MGH7"/>
<accession>E3MGH7</accession>
<dbReference type="HOGENOM" id="CLU_017520_0_0_1"/>
<dbReference type="PROSITE" id="PS50822">
    <property type="entry name" value="PIWI"/>
    <property type="match status" value="1"/>
</dbReference>
<evidence type="ECO:0000313" key="4">
    <source>
        <dbReference type="EMBL" id="EFP01395.1"/>
    </source>
</evidence>
<evidence type="ECO:0000256" key="1">
    <source>
        <dbReference type="RuleBase" id="RU361178"/>
    </source>
</evidence>
<dbReference type="InterPro" id="IPR003165">
    <property type="entry name" value="Piwi"/>
</dbReference>
<proteinExistence type="inferred from homology"/>
<reference evidence="4" key="1">
    <citation type="submission" date="2007-07" db="EMBL/GenBank/DDBJ databases">
        <title>PCAP assembly of the Caenorhabditis remanei genome.</title>
        <authorList>
            <consortium name="The Caenorhabditis remanei Sequencing Consortium"/>
            <person name="Wilson R.K."/>
        </authorList>
    </citation>
    <scope>NUCLEOTIDE SEQUENCE [LARGE SCALE GENOMIC DNA]</scope>
    <source>
        <strain evidence="4">PB4641</strain>
    </source>
</reference>
<dbReference type="InterPro" id="IPR057272">
    <property type="entry name" value="Piwi_nem"/>
</dbReference>
<dbReference type="Gene3D" id="2.170.260.10">
    <property type="entry name" value="paz domain"/>
    <property type="match status" value="1"/>
</dbReference>
<dbReference type="AlphaFoldDB" id="E3MGH7"/>
<feature type="domain" description="PAZ" evidence="2">
    <location>
        <begin position="286"/>
        <end position="400"/>
    </location>
</feature>
<dbReference type="SMART" id="SM00949">
    <property type="entry name" value="PAZ"/>
    <property type="match status" value="1"/>
</dbReference>
<keyword evidence="5" id="KW-1185">Reference proteome</keyword>
<evidence type="ECO:0000259" key="2">
    <source>
        <dbReference type="PROSITE" id="PS50821"/>
    </source>
</evidence>
<dbReference type="InterPro" id="IPR036085">
    <property type="entry name" value="PAZ_dom_sf"/>
</dbReference>
<dbReference type="InterPro" id="IPR003100">
    <property type="entry name" value="PAZ_dom"/>
</dbReference>